<dbReference type="AlphaFoldDB" id="A0A8X6PE03"/>
<evidence type="ECO:0000313" key="2">
    <source>
        <dbReference type="Proteomes" id="UP000887013"/>
    </source>
</evidence>
<reference evidence="1" key="1">
    <citation type="submission" date="2020-08" db="EMBL/GenBank/DDBJ databases">
        <title>Multicomponent nature underlies the extraordinary mechanical properties of spider dragline silk.</title>
        <authorList>
            <person name="Kono N."/>
            <person name="Nakamura H."/>
            <person name="Mori M."/>
            <person name="Yoshida Y."/>
            <person name="Ohtoshi R."/>
            <person name="Malay A.D."/>
            <person name="Moran D.A.P."/>
            <person name="Tomita M."/>
            <person name="Numata K."/>
            <person name="Arakawa K."/>
        </authorList>
    </citation>
    <scope>NUCLEOTIDE SEQUENCE</scope>
</reference>
<gene>
    <name evidence="1" type="ORF">NPIL_132101</name>
</gene>
<name>A0A8X6PE03_NEPPI</name>
<protein>
    <submittedName>
        <fullName evidence="1">Uncharacterized protein</fullName>
    </submittedName>
</protein>
<keyword evidence="2" id="KW-1185">Reference proteome</keyword>
<organism evidence="1 2">
    <name type="scientific">Nephila pilipes</name>
    <name type="common">Giant wood spider</name>
    <name type="synonym">Nephila maculata</name>
    <dbReference type="NCBI Taxonomy" id="299642"/>
    <lineage>
        <taxon>Eukaryota</taxon>
        <taxon>Metazoa</taxon>
        <taxon>Ecdysozoa</taxon>
        <taxon>Arthropoda</taxon>
        <taxon>Chelicerata</taxon>
        <taxon>Arachnida</taxon>
        <taxon>Araneae</taxon>
        <taxon>Araneomorphae</taxon>
        <taxon>Entelegynae</taxon>
        <taxon>Araneoidea</taxon>
        <taxon>Nephilidae</taxon>
        <taxon>Nephila</taxon>
    </lineage>
</organism>
<proteinExistence type="predicted"/>
<evidence type="ECO:0000313" key="1">
    <source>
        <dbReference type="EMBL" id="GFT59658.1"/>
    </source>
</evidence>
<accession>A0A8X6PE03</accession>
<dbReference type="EMBL" id="BMAW01018698">
    <property type="protein sequence ID" value="GFT59658.1"/>
    <property type="molecule type" value="Genomic_DNA"/>
</dbReference>
<sequence>MPYGPAGTVWVCRTLSKWPAALLHAPFRPRLAGPRPQTPPVKKDESVEIGDVQLVAMRHQLGHLVQDTLAERQDGYNIRGLQAVQLLPKLHEKVHKFSEVGASVIKHDRTKSLFDFHIVCVRERNRMTRLAAESAFIGRRDAEVVSDWSRPLIRVPKHESLYALA</sequence>
<comment type="caution">
    <text evidence="1">The sequence shown here is derived from an EMBL/GenBank/DDBJ whole genome shotgun (WGS) entry which is preliminary data.</text>
</comment>
<dbReference type="Proteomes" id="UP000887013">
    <property type="component" value="Unassembled WGS sequence"/>
</dbReference>